<proteinExistence type="predicted"/>
<evidence type="ECO:0000313" key="2">
    <source>
        <dbReference type="Proteomes" id="UP000009079"/>
    </source>
</evidence>
<sequence length="256" mass="29268">MKQMEIQEISDEIEYRIKPKGAPIAFKMVEEDKIPEYKNIKKMRRKLTLCQVLKLVAIHEKTYRVDSKSLAGCVFGPYILGFEELPEKLKAKWLSGKEYTEEGYEKMIQDIVHLPQGKYQEAIFGPLKDFHELKIDPDGIILIVNPTQAYLLLGGYYDSEFKKPYSNFNGHAACEIVATLTLGNHPWLNIPCGGARAMAHVQDDEIWLGMDVEELEKALTRLKKIGAKYPPQVYPLLTAGPHPRHPWTKLLGKDED</sequence>
<dbReference type="STRING" id="604354.TSIB_1629"/>
<dbReference type="AlphaFoldDB" id="C6A4Y5"/>
<name>C6A4Y5_THESM</name>
<dbReference type="eggNOG" id="arCOG02289">
    <property type="taxonomic scope" value="Archaea"/>
</dbReference>
<dbReference type="PANTHER" id="PTHR37954:SF3">
    <property type="entry name" value="DUF169 DOMAIN-CONTAINING PROTEIN"/>
    <property type="match status" value="1"/>
</dbReference>
<dbReference type="Proteomes" id="UP000009079">
    <property type="component" value="Chromosome"/>
</dbReference>
<organism evidence="1 2">
    <name type="scientific">Thermococcus sibiricus (strain DSM 12597 / MM 739)</name>
    <dbReference type="NCBI Taxonomy" id="604354"/>
    <lineage>
        <taxon>Archaea</taxon>
        <taxon>Methanobacteriati</taxon>
        <taxon>Methanobacteriota</taxon>
        <taxon>Thermococci</taxon>
        <taxon>Thermococcales</taxon>
        <taxon>Thermococcaceae</taxon>
        <taxon>Thermococcus</taxon>
    </lineage>
</organism>
<protein>
    <recommendedName>
        <fullName evidence="3">DUF169 domain-containing protein</fullName>
    </recommendedName>
</protein>
<gene>
    <name evidence="1" type="ordered locus">TSIB_1629</name>
</gene>
<keyword evidence="2" id="KW-1185">Reference proteome</keyword>
<evidence type="ECO:0008006" key="3">
    <source>
        <dbReference type="Google" id="ProtNLM"/>
    </source>
</evidence>
<dbReference type="InterPro" id="IPR003748">
    <property type="entry name" value="DUF169"/>
</dbReference>
<dbReference type="HOGENOM" id="CLU_1084253_0_0_2"/>
<accession>C6A4Y5</accession>
<dbReference type="KEGG" id="tsi:TSIB_1629"/>
<dbReference type="PANTHER" id="PTHR37954">
    <property type="entry name" value="BLL4979 PROTEIN"/>
    <property type="match status" value="1"/>
</dbReference>
<dbReference type="EMBL" id="CP001463">
    <property type="protein sequence ID" value="ACS90680.1"/>
    <property type="molecule type" value="Genomic_DNA"/>
</dbReference>
<reference evidence="1 2" key="1">
    <citation type="journal article" date="2009" name="Appl. Environ. Microbiol.">
        <title>Metabolic versatility and indigenous origin of the archaeon Thermococcus sibiricus, isolated from a siberian oil reservoir, as revealed by genome analysis.</title>
        <authorList>
            <person name="Mardanov A.V."/>
            <person name="Ravin N.V."/>
            <person name="Svetlitchnyi V.A."/>
            <person name="Beletsky A.V."/>
            <person name="Miroshnichenko M.L."/>
            <person name="Bonch-Osmolovskaya E.A."/>
            <person name="Skryabin K.G."/>
        </authorList>
    </citation>
    <scope>NUCLEOTIDE SEQUENCE [LARGE SCALE GENOMIC DNA]</scope>
    <source>
        <strain evidence="2">DSM 12597 / MM 739</strain>
    </source>
</reference>
<evidence type="ECO:0000313" key="1">
    <source>
        <dbReference type="EMBL" id="ACS90680.1"/>
    </source>
</evidence>
<dbReference type="Pfam" id="PF02596">
    <property type="entry name" value="DUF169"/>
    <property type="match status" value="1"/>
</dbReference>